<dbReference type="AlphaFoldDB" id="A0A3B0W6R1"/>
<proteinExistence type="predicted"/>
<dbReference type="EMBL" id="UOFA01000151">
    <property type="protein sequence ID" value="VAW44999.1"/>
    <property type="molecule type" value="Genomic_DNA"/>
</dbReference>
<organism evidence="1">
    <name type="scientific">hydrothermal vent metagenome</name>
    <dbReference type="NCBI Taxonomy" id="652676"/>
    <lineage>
        <taxon>unclassified sequences</taxon>
        <taxon>metagenomes</taxon>
        <taxon>ecological metagenomes</taxon>
    </lineage>
</organism>
<sequence>MKRVVTKKYVIFFTITLMASFCVSAQSGGIFEITHATIESGGSTSSGGAFELTGSIGQFEVNGVADTGQFELTGGFWVSGSDLIFKDGFE</sequence>
<name>A0A3B0W6R1_9ZZZZ</name>
<evidence type="ECO:0000313" key="1">
    <source>
        <dbReference type="EMBL" id="VAW44999.1"/>
    </source>
</evidence>
<accession>A0A3B0W6R1</accession>
<gene>
    <name evidence="1" type="ORF">MNBD_GAMMA02-1197</name>
</gene>
<reference evidence="1" key="1">
    <citation type="submission" date="2018-06" db="EMBL/GenBank/DDBJ databases">
        <authorList>
            <person name="Zhirakovskaya E."/>
        </authorList>
    </citation>
    <scope>NUCLEOTIDE SEQUENCE</scope>
</reference>
<protein>
    <submittedName>
        <fullName evidence="1">Uncharacterized protein</fullName>
    </submittedName>
</protein>